<dbReference type="EMBL" id="QFXC01000013">
    <property type="protein sequence ID" value="RDH81495.1"/>
    <property type="molecule type" value="Genomic_DNA"/>
</dbReference>
<protein>
    <submittedName>
        <fullName evidence="1">Uncharacterized protein</fullName>
    </submittedName>
</protein>
<gene>
    <name evidence="1" type="ORF">DIZ80_15560</name>
</gene>
<proteinExistence type="predicted"/>
<reference evidence="1 2" key="1">
    <citation type="journal article" date="2018" name="ISME J.">
        <title>Endosymbiont genomes yield clues of tubeworm success.</title>
        <authorList>
            <person name="Li Y."/>
            <person name="Liles M.R."/>
            <person name="Halanych K.M."/>
        </authorList>
    </citation>
    <scope>NUCLEOTIDE SEQUENCE [LARGE SCALE GENOMIC DNA]</scope>
    <source>
        <strain evidence="1">A1464</strain>
    </source>
</reference>
<name>A0A370D9A8_9GAMM</name>
<evidence type="ECO:0000313" key="2">
    <source>
        <dbReference type="Proteomes" id="UP000254266"/>
    </source>
</evidence>
<dbReference type="Proteomes" id="UP000254266">
    <property type="component" value="Unassembled WGS sequence"/>
</dbReference>
<dbReference type="AlphaFoldDB" id="A0A370D9A8"/>
<comment type="caution">
    <text evidence="1">The sequence shown here is derived from an EMBL/GenBank/DDBJ whole genome shotgun (WGS) entry which is preliminary data.</text>
</comment>
<evidence type="ECO:0000313" key="1">
    <source>
        <dbReference type="EMBL" id="RDH81495.1"/>
    </source>
</evidence>
<sequence>MCISDFAGPESVTLISGVSDANGVAEVIWQTSTPNRKRACGTAAGAYTVTTTNVSGSWNGVAITAKICVRNKMFEFRWL</sequence>
<accession>A0A370D9A8</accession>
<organism evidence="1 2">
    <name type="scientific">endosymbiont of Galathealinum brachiosum</name>
    <dbReference type="NCBI Taxonomy" id="2200906"/>
    <lineage>
        <taxon>Bacteria</taxon>
        <taxon>Pseudomonadati</taxon>
        <taxon>Pseudomonadota</taxon>
        <taxon>Gammaproteobacteria</taxon>
        <taxon>sulfur-oxidizing symbionts</taxon>
    </lineage>
</organism>
<keyword evidence="2" id="KW-1185">Reference proteome</keyword>